<dbReference type="InterPro" id="IPR052772">
    <property type="entry name" value="Endo/PolyKinase_Domain-Protein"/>
</dbReference>
<organism evidence="2 3">
    <name type="scientific">Pyrenophora tritici-repentis</name>
    <dbReference type="NCBI Taxonomy" id="45151"/>
    <lineage>
        <taxon>Eukaryota</taxon>
        <taxon>Fungi</taxon>
        <taxon>Dikarya</taxon>
        <taxon>Ascomycota</taxon>
        <taxon>Pezizomycotina</taxon>
        <taxon>Dothideomycetes</taxon>
        <taxon>Pleosporomycetidae</taxon>
        <taxon>Pleosporales</taxon>
        <taxon>Pleosporineae</taxon>
        <taxon>Pleosporaceae</taxon>
        <taxon>Pyrenophora</taxon>
    </lineage>
</organism>
<dbReference type="KEGG" id="ptrr:6344742"/>
<dbReference type="GeneID" id="6344742"/>
<dbReference type="SUPFAM" id="SSF160443">
    <property type="entry name" value="SMR domain-like"/>
    <property type="match status" value="1"/>
</dbReference>
<dbReference type="Proteomes" id="UP000245464">
    <property type="component" value="Chromosome 10"/>
</dbReference>
<dbReference type="InterPro" id="IPR036063">
    <property type="entry name" value="Smr_dom_sf"/>
</dbReference>
<evidence type="ECO:0000313" key="2">
    <source>
        <dbReference type="EMBL" id="KAF7565540.1"/>
    </source>
</evidence>
<dbReference type="Gene3D" id="3.30.1370.110">
    <property type="match status" value="1"/>
</dbReference>
<feature type="compositionally biased region" description="Polar residues" evidence="1">
    <location>
        <begin position="76"/>
        <end position="95"/>
    </location>
</feature>
<evidence type="ECO:0000256" key="1">
    <source>
        <dbReference type="SAM" id="MobiDB-lite"/>
    </source>
</evidence>
<reference evidence="2" key="1">
    <citation type="journal article" date="2018" name="BMC Genomics">
        <title>Comparative genomics of the wheat fungal pathogen Pyrenophora tritici-repentis reveals chromosomal variations and genome plasticity.</title>
        <authorList>
            <person name="Moolhuijzen P."/>
            <person name="See P.T."/>
            <person name="Hane J.K."/>
            <person name="Shi G."/>
            <person name="Liu Z."/>
            <person name="Oliver R.P."/>
            <person name="Moffat C.S."/>
        </authorList>
    </citation>
    <scope>NUCLEOTIDE SEQUENCE [LARGE SCALE GENOMIC DNA]</scope>
    <source>
        <strain evidence="2">M4</strain>
    </source>
</reference>
<dbReference type="Pfam" id="PF26286">
    <property type="entry name" value="UBA_10"/>
    <property type="match status" value="1"/>
</dbReference>
<dbReference type="PANTHER" id="PTHR46535">
    <property type="entry name" value="NEDD4-BINDING PROTEIN 2"/>
    <property type="match status" value="1"/>
</dbReference>
<protein>
    <submittedName>
        <fullName evidence="2">Smr domain containing protein</fullName>
    </submittedName>
</protein>
<accession>A0A2W1GPF8</accession>
<feature type="region of interest" description="Disordered" evidence="1">
    <location>
        <begin position="58"/>
        <end position="118"/>
    </location>
</feature>
<dbReference type="PANTHER" id="PTHR46535:SF1">
    <property type="entry name" value="NEDD4-BINDING PROTEIN 2"/>
    <property type="match status" value="1"/>
</dbReference>
<dbReference type="EMBL" id="NQIK02000010">
    <property type="protein sequence ID" value="KAF7565540.1"/>
    <property type="molecule type" value="Genomic_DNA"/>
</dbReference>
<comment type="caution">
    <text evidence="2">The sequence shown here is derived from an EMBL/GenBank/DDBJ whole genome shotgun (WGS) entry which is preliminary data.</text>
</comment>
<proteinExistence type="predicted"/>
<dbReference type="InterPro" id="IPR002625">
    <property type="entry name" value="Smr_dom"/>
</dbReference>
<dbReference type="AlphaFoldDB" id="A0A2W1GPF8"/>
<dbReference type="GO" id="GO:0004519">
    <property type="term" value="F:endonuclease activity"/>
    <property type="evidence" value="ECO:0007669"/>
    <property type="project" value="TreeGrafter"/>
</dbReference>
<dbReference type="OMA" id="ELENEYC"/>
<sequence>MDEELRMLEQEYCPPIDPTLLYTIYSDYAGEPNAVSLTRHLLDTLKITADIEALNFDPSGSSGGAVQDASKHSTDVESNADSWATQTVATDQSNLSSDSMRSGSGRSGSDEGSFESGYYKDTKQFDVPTKELLLAETFPGLRLSQVTYTLRKCGYDYDKATDELLNQVFFDDSRKSPTEEGPIARGIEAFSEDHVVPHRGKKGKNKKKQKVSLNGPDTSYFVEANATSNRWQNTSRDVEFVTSRTNVPPKTVSSIYHANGASLSATVLAVVRKDIEAHRKEEPDAALVQDAIALNESFPSMDLEYALALVRLATPSTTKAQELAKSLTQQPASETGGKGGLKLDFRYAPVDLSEPSEETRLPMLAPSARPRDVASTTAARNDAFEKASGAYRRGKGAPSMRQAAAYYAQEGRDLNANLKVMNAAQADALVSAQSGPTHLDLHGVSVADATSIAKQRTRAWWDGLGERRLPEWSGPGRRGGGEAYRIITGLGRHSEGGRGKLGPAVLKTLVNEGWKVEAEPGELYVTGLARRR</sequence>
<name>A0A2W1GPF8_9PLEO</name>
<gene>
    <name evidence="2" type="ORF">PtrM4_049740</name>
</gene>
<dbReference type="RefSeq" id="XP_001936816.1">
    <property type="nucleotide sequence ID" value="XM_001936781.1"/>
</dbReference>
<dbReference type="PROSITE" id="PS50828">
    <property type="entry name" value="SMR"/>
    <property type="match status" value="1"/>
</dbReference>
<dbReference type="CDD" id="cd14279">
    <property type="entry name" value="CUE"/>
    <property type="match status" value="1"/>
</dbReference>
<dbReference type="GO" id="GO:0005634">
    <property type="term" value="C:nucleus"/>
    <property type="evidence" value="ECO:0007669"/>
    <property type="project" value="TreeGrafter"/>
</dbReference>
<dbReference type="InterPro" id="IPR058864">
    <property type="entry name" value="UBA_10"/>
</dbReference>
<evidence type="ECO:0000313" key="3">
    <source>
        <dbReference type="Proteomes" id="UP000245464"/>
    </source>
</evidence>